<dbReference type="Proteomes" id="UP000030136">
    <property type="component" value="Unassembled WGS sequence"/>
</dbReference>
<dbReference type="EMBL" id="JQJC01000002">
    <property type="protein sequence ID" value="KGN96790.1"/>
    <property type="molecule type" value="Genomic_DNA"/>
</dbReference>
<gene>
    <name evidence="1" type="ORF">HQ38_00455</name>
</gene>
<proteinExistence type="predicted"/>
<evidence type="ECO:0008006" key="3">
    <source>
        <dbReference type="Google" id="ProtNLM"/>
    </source>
</evidence>
<protein>
    <recommendedName>
        <fullName evidence="3">DUF3575 domain-containing protein</fullName>
    </recommendedName>
</protein>
<evidence type="ECO:0000313" key="2">
    <source>
        <dbReference type="Proteomes" id="UP000030136"/>
    </source>
</evidence>
<organism evidence="1 2">
    <name type="scientific">Porphyromonas crevioricanis</name>
    <dbReference type="NCBI Taxonomy" id="393921"/>
    <lineage>
        <taxon>Bacteria</taxon>
        <taxon>Pseudomonadati</taxon>
        <taxon>Bacteroidota</taxon>
        <taxon>Bacteroidia</taxon>
        <taxon>Bacteroidales</taxon>
        <taxon>Porphyromonadaceae</taxon>
        <taxon>Porphyromonas</taxon>
    </lineage>
</organism>
<dbReference type="RefSeq" id="WP_036849355.1">
    <property type="nucleotide sequence ID" value="NZ_JQJC01000002.1"/>
</dbReference>
<comment type="caution">
    <text evidence="1">The sequence shown here is derived from an EMBL/GenBank/DDBJ whole genome shotgun (WGS) entry which is preliminary data.</text>
</comment>
<accession>A0AB34PHD3</accession>
<sequence length="135" mass="14594">MAISNRISAGGELTGHFWFVPSNLAIAPIFKYYFKGKIGKGFYARGKLVGGYYFKETPIDSHPYYAGAGIGVGGITSLCKTNKIALFVDLGLKFVVPFGNRHGSKISDTSWGMAYYSLLSPASIPEIAIGIAFRL</sequence>
<name>A0AB34PHD3_9PORP</name>
<reference evidence="1 2" key="1">
    <citation type="submission" date="2014-08" db="EMBL/GenBank/DDBJ databases">
        <title>Porphyromonas crevioricanis strain:COT-253_OH1447 Genome sequencing.</title>
        <authorList>
            <person name="Wallis C."/>
            <person name="Deusch O."/>
            <person name="O'Flynn C."/>
            <person name="Davis I."/>
            <person name="Jospin G."/>
            <person name="Darling A.E."/>
            <person name="Coil D.A."/>
            <person name="Alexiev A."/>
            <person name="Horsfall A."/>
            <person name="Kirkwood N."/>
            <person name="Harris S."/>
            <person name="Eisen J.A."/>
        </authorList>
    </citation>
    <scope>NUCLEOTIDE SEQUENCE [LARGE SCALE GENOMIC DNA]</scope>
    <source>
        <strain evidence="2">COT-253 OH1447</strain>
    </source>
</reference>
<evidence type="ECO:0000313" key="1">
    <source>
        <dbReference type="EMBL" id="KGN96790.1"/>
    </source>
</evidence>
<dbReference type="AlphaFoldDB" id="A0AB34PHD3"/>